<dbReference type="RefSeq" id="WP_345731920.1">
    <property type="nucleotide sequence ID" value="NZ_BAAAYN010000044.1"/>
</dbReference>
<evidence type="ECO:0000313" key="3">
    <source>
        <dbReference type="Proteomes" id="UP001501676"/>
    </source>
</evidence>
<dbReference type="PROSITE" id="PS51186">
    <property type="entry name" value="GNAT"/>
    <property type="match status" value="1"/>
</dbReference>
<dbReference type="Proteomes" id="UP001501676">
    <property type="component" value="Unassembled WGS sequence"/>
</dbReference>
<dbReference type="PANTHER" id="PTHR43792:SF16">
    <property type="entry name" value="N-ACETYLTRANSFERASE DOMAIN-CONTAINING PROTEIN"/>
    <property type="match status" value="1"/>
</dbReference>
<dbReference type="InterPro" id="IPR016181">
    <property type="entry name" value="Acyl_CoA_acyltransferase"/>
</dbReference>
<comment type="caution">
    <text evidence="2">The sequence shown here is derived from an EMBL/GenBank/DDBJ whole genome shotgun (WGS) entry which is preliminary data.</text>
</comment>
<keyword evidence="3" id="KW-1185">Reference proteome</keyword>
<accession>A0ABP6T8N5</accession>
<evidence type="ECO:0000259" key="1">
    <source>
        <dbReference type="PROSITE" id="PS51186"/>
    </source>
</evidence>
<gene>
    <name evidence="2" type="ORF">GCM10020369_63440</name>
</gene>
<dbReference type="PANTHER" id="PTHR43792">
    <property type="entry name" value="GNAT FAMILY, PUTATIVE (AFU_ORTHOLOGUE AFUA_3G00765)-RELATED-RELATED"/>
    <property type="match status" value="1"/>
</dbReference>
<proteinExistence type="predicted"/>
<dbReference type="EMBL" id="BAAAYN010000044">
    <property type="protein sequence ID" value="GAA3394353.1"/>
    <property type="molecule type" value="Genomic_DNA"/>
</dbReference>
<dbReference type="InterPro" id="IPR000182">
    <property type="entry name" value="GNAT_dom"/>
</dbReference>
<evidence type="ECO:0000313" key="2">
    <source>
        <dbReference type="EMBL" id="GAA3394353.1"/>
    </source>
</evidence>
<feature type="domain" description="N-acetyltransferase" evidence="1">
    <location>
        <begin position="10"/>
        <end position="186"/>
    </location>
</feature>
<dbReference type="Pfam" id="PF13302">
    <property type="entry name" value="Acetyltransf_3"/>
    <property type="match status" value="1"/>
</dbReference>
<reference evidence="3" key="1">
    <citation type="journal article" date="2019" name="Int. J. Syst. Evol. Microbiol.">
        <title>The Global Catalogue of Microorganisms (GCM) 10K type strain sequencing project: providing services to taxonomists for standard genome sequencing and annotation.</title>
        <authorList>
            <consortium name="The Broad Institute Genomics Platform"/>
            <consortium name="The Broad Institute Genome Sequencing Center for Infectious Disease"/>
            <person name="Wu L."/>
            <person name="Ma J."/>
        </authorList>
    </citation>
    <scope>NUCLEOTIDE SEQUENCE [LARGE SCALE GENOMIC DNA]</scope>
    <source>
        <strain evidence="3">JCM 9458</strain>
    </source>
</reference>
<name>A0ABP6T8N5_9ACTN</name>
<organism evidence="2 3">
    <name type="scientific">Cryptosporangium minutisporangium</name>
    <dbReference type="NCBI Taxonomy" id="113569"/>
    <lineage>
        <taxon>Bacteria</taxon>
        <taxon>Bacillati</taxon>
        <taxon>Actinomycetota</taxon>
        <taxon>Actinomycetes</taxon>
        <taxon>Cryptosporangiales</taxon>
        <taxon>Cryptosporangiaceae</taxon>
        <taxon>Cryptosporangium</taxon>
    </lineage>
</organism>
<protein>
    <submittedName>
        <fullName evidence="2">GNAT family N-acetyltransferase</fullName>
    </submittedName>
</protein>
<sequence>MRIYLETERLVLRYFTDEDIDLIVELDSDPEVTRYITGGRPTPPEQVRDEVLPRWKSFYERNDGSGYFAAIEKSTGEFLGWFILRPNGKPTRADGSARVGVELGYRLRRSAWGKGYATEGSKALIRKGFTELGVERIYAEAMAVHGASQRVMEKAGLRYVGTCRDDWPDQVPGDEHGDVEYALTKDEWMAALPG</sequence>
<dbReference type="InterPro" id="IPR051531">
    <property type="entry name" value="N-acetyltransferase"/>
</dbReference>
<dbReference type="Gene3D" id="3.40.630.30">
    <property type="match status" value="1"/>
</dbReference>
<dbReference type="SUPFAM" id="SSF55729">
    <property type="entry name" value="Acyl-CoA N-acyltransferases (Nat)"/>
    <property type="match status" value="1"/>
</dbReference>